<proteinExistence type="predicted"/>
<dbReference type="EMBL" id="KV744947">
    <property type="protein sequence ID" value="OCK80754.1"/>
    <property type="molecule type" value="Genomic_DNA"/>
</dbReference>
<dbReference type="AlphaFoldDB" id="A0A8E2EBK5"/>
<name>A0A8E2EBK5_9PEZI</name>
<sequence>MPRDIVANAVIEAWFWRIVLHSIAFAAPCMLAYSFCCRRICNAYSATRRCCCRDICWYIAICCCCANNCCCSAVSWGCRGTTRVICGSICVSPSRPKKNRSRLGKTFV</sequence>
<evidence type="ECO:0000256" key="1">
    <source>
        <dbReference type="SAM" id="Phobius"/>
    </source>
</evidence>
<reference evidence="2 3" key="1">
    <citation type="journal article" date="2016" name="Nat. Commun.">
        <title>Ectomycorrhizal ecology is imprinted in the genome of the dominant symbiotic fungus Cenococcum geophilum.</title>
        <authorList>
            <consortium name="DOE Joint Genome Institute"/>
            <person name="Peter M."/>
            <person name="Kohler A."/>
            <person name="Ohm R.A."/>
            <person name="Kuo A."/>
            <person name="Krutzmann J."/>
            <person name="Morin E."/>
            <person name="Arend M."/>
            <person name="Barry K.W."/>
            <person name="Binder M."/>
            <person name="Choi C."/>
            <person name="Clum A."/>
            <person name="Copeland A."/>
            <person name="Grisel N."/>
            <person name="Haridas S."/>
            <person name="Kipfer T."/>
            <person name="LaButti K."/>
            <person name="Lindquist E."/>
            <person name="Lipzen A."/>
            <person name="Maire R."/>
            <person name="Meier B."/>
            <person name="Mihaltcheva S."/>
            <person name="Molinier V."/>
            <person name="Murat C."/>
            <person name="Poggeler S."/>
            <person name="Quandt C.A."/>
            <person name="Sperisen C."/>
            <person name="Tritt A."/>
            <person name="Tisserant E."/>
            <person name="Crous P.W."/>
            <person name="Henrissat B."/>
            <person name="Nehls U."/>
            <person name="Egli S."/>
            <person name="Spatafora J.W."/>
            <person name="Grigoriev I.V."/>
            <person name="Martin F.M."/>
        </authorList>
    </citation>
    <scope>NUCLEOTIDE SEQUENCE [LARGE SCALE GENOMIC DNA]</scope>
    <source>
        <strain evidence="2 3">CBS 459.81</strain>
    </source>
</reference>
<keyword evidence="3" id="KW-1185">Reference proteome</keyword>
<keyword evidence="1" id="KW-0812">Transmembrane</keyword>
<protein>
    <submittedName>
        <fullName evidence="2">Uncharacterized protein</fullName>
    </submittedName>
</protein>
<evidence type="ECO:0000313" key="3">
    <source>
        <dbReference type="Proteomes" id="UP000250266"/>
    </source>
</evidence>
<evidence type="ECO:0000313" key="2">
    <source>
        <dbReference type="EMBL" id="OCK80754.1"/>
    </source>
</evidence>
<organism evidence="2 3">
    <name type="scientific">Lepidopterella palustris CBS 459.81</name>
    <dbReference type="NCBI Taxonomy" id="1314670"/>
    <lineage>
        <taxon>Eukaryota</taxon>
        <taxon>Fungi</taxon>
        <taxon>Dikarya</taxon>
        <taxon>Ascomycota</taxon>
        <taxon>Pezizomycotina</taxon>
        <taxon>Dothideomycetes</taxon>
        <taxon>Pleosporomycetidae</taxon>
        <taxon>Mytilinidiales</taxon>
        <taxon>Argynnaceae</taxon>
        <taxon>Lepidopterella</taxon>
    </lineage>
</organism>
<feature type="transmembrane region" description="Helical" evidence="1">
    <location>
        <begin position="14"/>
        <end position="36"/>
    </location>
</feature>
<accession>A0A8E2EBK5</accession>
<keyword evidence="1" id="KW-0472">Membrane</keyword>
<dbReference type="Proteomes" id="UP000250266">
    <property type="component" value="Unassembled WGS sequence"/>
</dbReference>
<keyword evidence="1" id="KW-1133">Transmembrane helix</keyword>
<gene>
    <name evidence="2" type="ORF">K432DRAFT_36513</name>
</gene>